<sequence length="108" mass="11893">ENLASAIWETLELYGLKGRIMAVNCDNATNNDAMMDALERRCHAHKPPIPFSAKVSRMRCIPHTVHLAALQLLESIGAVPAQADKNYQESVTAPRSSEYDNLIASQSD</sequence>
<dbReference type="Proteomes" id="UP000292082">
    <property type="component" value="Unassembled WGS sequence"/>
</dbReference>
<proteinExistence type="predicted"/>
<feature type="non-terminal residue" evidence="1">
    <location>
        <position position="108"/>
    </location>
</feature>
<reference evidence="1 2" key="1">
    <citation type="submission" date="2019-01" db="EMBL/GenBank/DDBJ databases">
        <title>Draft genome sequences of three monokaryotic isolates of the white-rot basidiomycete fungus Dichomitus squalens.</title>
        <authorList>
            <consortium name="DOE Joint Genome Institute"/>
            <person name="Lopez S.C."/>
            <person name="Andreopoulos B."/>
            <person name="Pangilinan J."/>
            <person name="Lipzen A."/>
            <person name="Riley R."/>
            <person name="Ahrendt S."/>
            <person name="Ng V."/>
            <person name="Barry K."/>
            <person name="Daum C."/>
            <person name="Grigoriev I.V."/>
            <person name="Hilden K.S."/>
            <person name="Makela M.R."/>
            <person name="de Vries R.P."/>
        </authorList>
    </citation>
    <scope>NUCLEOTIDE SEQUENCE [LARGE SCALE GENOMIC DNA]</scope>
    <source>
        <strain evidence="1 2">CBS 464.89</strain>
    </source>
</reference>
<feature type="non-terminal residue" evidence="1">
    <location>
        <position position="1"/>
    </location>
</feature>
<protein>
    <submittedName>
        <fullName evidence="1">Uncharacterized protein</fullName>
    </submittedName>
</protein>
<evidence type="ECO:0000313" key="2">
    <source>
        <dbReference type="Proteomes" id="UP000292082"/>
    </source>
</evidence>
<gene>
    <name evidence="1" type="ORF">BD310DRAFT_795821</name>
</gene>
<evidence type="ECO:0000313" key="1">
    <source>
        <dbReference type="EMBL" id="TBU56601.1"/>
    </source>
</evidence>
<organism evidence="1 2">
    <name type="scientific">Dichomitus squalens</name>
    <dbReference type="NCBI Taxonomy" id="114155"/>
    <lineage>
        <taxon>Eukaryota</taxon>
        <taxon>Fungi</taxon>
        <taxon>Dikarya</taxon>
        <taxon>Basidiomycota</taxon>
        <taxon>Agaricomycotina</taxon>
        <taxon>Agaricomycetes</taxon>
        <taxon>Polyporales</taxon>
        <taxon>Polyporaceae</taxon>
        <taxon>Dichomitus</taxon>
    </lineage>
</organism>
<name>A0A4Q9PQH1_9APHY</name>
<keyword evidence="2" id="KW-1185">Reference proteome</keyword>
<accession>A0A4Q9PQH1</accession>
<dbReference type="EMBL" id="ML145149">
    <property type="protein sequence ID" value="TBU56601.1"/>
    <property type="molecule type" value="Genomic_DNA"/>
</dbReference>
<dbReference type="AlphaFoldDB" id="A0A4Q9PQH1"/>